<name>A0AB35HTN3_MICTH</name>
<comment type="subcellular location">
    <subcellularLocation>
        <location evidence="1">Secreted</location>
    </subcellularLocation>
</comment>
<dbReference type="AlphaFoldDB" id="A0AB35HTN3"/>
<keyword evidence="4" id="KW-0106">Calcium</keyword>
<evidence type="ECO:0000313" key="8">
    <source>
        <dbReference type="EMBL" id="MCX2800787.1"/>
    </source>
</evidence>
<dbReference type="SMART" id="SM00564">
    <property type="entry name" value="PQQ"/>
    <property type="match status" value="4"/>
</dbReference>
<evidence type="ECO:0000313" key="9">
    <source>
        <dbReference type="Proteomes" id="UP001209730"/>
    </source>
</evidence>
<reference evidence="8" key="1">
    <citation type="submission" date="2022-11" db="EMBL/GenBank/DDBJ databases">
        <title>Chitin-degrading and fungicidal potential of chitinolytic bacterial strains from marine environment of the Pacific Ocean regions.</title>
        <authorList>
            <person name="Pentekhina I."/>
            <person name="Nedashkovskaya O."/>
            <person name="Seitkalieva A."/>
            <person name="Podvolotskaya A."/>
            <person name="Tekutyeva L."/>
            <person name="Balabanova L."/>
        </authorList>
    </citation>
    <scope>NUCLEOTIDE SEQUENCE</scope>
    <source>
        <strain evidence="8">KMM 6838</strain>
    </source>
</reference>
<dbReference type="EMBL" id="JAPHQB010000003">
    <property type="protein sequence ID" value="MCX2800787.1"/>
    <property type="molecule type" value="Genomic_DNA"/>
</dbReference>
<dbReference type="Pfam" id="PF18884">
    <property type="entry name" value="TSP3_bac"/>
    <property type="match status" value="1"/>
</dbReference>
<feature type="signal peptide" evidence="6">
    <location>
        <begin position="1"/>
        <end position="28"/>
    </location>
</feature>
<dbReference type="Gene3D" id="2.130.10.10">
    <property type="entry name" value="YVTN repeat-like/Quinoprotein amine dehydrogenase"/>
    <property type="match status" value="1"/>
</dbReference>
<keyword evidence="2" id="KW-0964">Secreted</keyword>
<gene>
    <name evidence="8" type="ORF">OQJ68_03215</name>
</gene>
<evidence type="ECO:0000256" key="6">
    <source>
        <dbReference type="SAM" id="SignalP"/>
    </source>
</evidence>
<evidence type="ECO:0000256" key="1">
    <source>
        <dbReference type="ARBA" id="ARBA00004613"/>
    </source>
</evidence>
<proteinExistence type="predicted"/>
<dbReference type="SUPFAM" id="SSF50998">
    <property type="entry name" value="Quinoprotein alcohol dehydrogenase-like"/>
    <property type="match status" value="1"/>
</dbReference>
<dbReference type="PANTHER" id="PTHR34512">
    <property type="entry name" value="CELL SURFACE PROTEIN"/>
    <property type="match status" value="1"/>
</dbReference>
<dbReference type="InterPro" id="IPR002372">
    <property type="entry name" value="PQQ_rpt_dom"/>
</dbReference>
<dbReference type="GO" id="GO:0005509">
    <property type="term" value="F:calcium ion binding"/>
    <property type="evidence" value="ECO:0007669"/>
    <property type="project" value="InterPro"/>
</dbReference>
<protein>
    <submittedName>
        <fullName evidence="8">PQQ-binding-like beta-propeller repeat protein</fullName>
    </submittedName>
</protein>
<keyword evidence="3 6" id="KW-0732">Signal</keyword>
<evidence type="ECO:0000256" key="4">
    <source>
        <dbReference type="ARBA" id="ARBA00022837"/>
    </source>
</evidence>
<evidence type="ECO:0000259" key="7">
    <source>
        <dbReference type="Pfam" id="PF13360"/>
    </source>
</evidence>
<dbReference type="InterPro" id="IPR015943">
    <property type="entry name" value="WD40/YVTN_repeat-like_dom_sf"/>
</dbReference>
<dbReference type="InterPro" id="IPR011047">
    <property type="entry name" value="Quinoprotein_ADH-like_sf"/>
</dbReference>
<comment type="caution">
    <text evidence="8">The sequence shown here is derived from an EMBL/GenBank/DDBJ whole genome shotgun (WGS) entry which is preliminary data.</text>
</comment>
<dbReference type="RefSeq" id="WP_266065724.1">
    <property type="nucleotide sequence ID" value="NZ_JAPHQB010000003.1"/>
</dbReference>
<organism evidence="8 9">
    <name type="scientific">Microbulbifer thermotolerans</name>
    <dbReference type="NCBI Taxonomy" id="252514"/>
    <lineage>
        <taxon>Bacteria</taxon>
        <taxon>Pseudomonadati</taxon>
        <taxon>Pseudomonadota</taxon>
        <taxon>Gammaproteobacteria</taxon>
        <taxon>Cellvibrionales</taxon>
        <taxon>Microbulbiferaceae</taxon>
        <taxon>Microbulbifer</taxon>
    </lineage>
</organism>
<dbReference type="InterPro" id="IPR028974">
    <property type="entry name" value="TSP_type-3_rpt"/>
</dbReference>
<dbReference type="Gene3D" id="4.10.1080.10">
    <property type="entry name" value="TSP type-3 repeat"/>
    <property type="match status" value="1"/>
</dbReference>
<dbReference type="InterPro" id="IPR059100">
    <property type="entry name" value="TSP3_bac"/>
</dbReference>
<dbReference type="Proteomes" id="UP001209730">
    <property type="component" value="Unassembled WGS sequence"/>
</dbReference>
<accession>A0AB35HTN3</accession>
<dbReference type="PANTHER" id="PTHR34512:SF30">
    <property type="entry name" value="OUTER MEMBRANE PROTEIN ASSEMBLY FACTOR BAMB"/>
    <property type="match status" value="1"/>
</dbReference>
<feature type="chain" id="PRO_5044341820" evidence="6">
    <location>
        <begin position="29"/>
        <end position="1030"/>
    </location>
</feature>
<evidence type="ECO:0000256" key="5">
    <source>
        <dbReference type="SAM" id="MobiDB-lite"/>
    </source>
</evidence>
<dbReference type="Pfam" id="PF13360">
    <property type="entry name" value="PQQ_2"/>
    <property type="match status" value="1"/>
</dbReference>
<evidence type="ECO:0000256" key="2">
    <source>
        <dbReference type="ARBA" id="ARBA00022525"/>
    </source>
</evidence>
<sequence length="1030" mass="109895">MQSRWSFRARALALCVLGFTFFLSTAQASEYSLTGPRDLVRERGLPQTQVIKFQAPLPGKYYLLRIHNGPGELHPVKSGWITVNGKKVVNLAELHWRDSRWQKPFDCPFWKSHCRKPRGDGVVEVPLYLQLTNELTVRLQGRAGSGLRLEVLSVGDENPYFNEFQVTGPHTLIPLFGWPQEQEIVFEAPVAGAHYLLRLRNGDGNLLPVTSGWVWLNGGELLNPQDFALQQFFCRKGDKKHGNKNWNNYAPWRPGFGMPCEEAREIQLPLTLDLKNTLTIKLFGRWHSGVVVEVVGVDNDLPLISASVDPAANGAGWHRTDTTVTFACSDAMSGLESCSEPVLVSEEGATQKIAGIALDRAGNSAETQVIISLDKTAPQLTSTITPPANEAGWHRETATISYHCEDSLSGIAHCPEERRLSAEGVDQLVTATAVDIAGNSTELQSAISLDLTPPEIVTSISPPANAAGWHKTPVALDYQCSDNLSGVADCPQERVESREGRNREIAVSATDVAGNVASSSVRLSLDTTAPTVSVQLSEPPNANGWHNAPVTVSYQCTDNLSGIASCPQPMRLAGDGAEQVVSGTAMDIAGNIATFDITLNLDQTPPEISFISPVDGALLREPRPELKLLLSDNLALDPDSLIVTAAGNAVASCEIAGNIATCTFTEPLSADAEMTLSASVQDLAGNSSETTITTAIDTDGDSVADYADLCADTPGTQTADGDGCAPSQRDSDNDGVSDADEIAAGSDPKDSSSFPPLVIEAFVASPSTIDSKGEPVELRWKVIGAREVVVSSDSGEQTAEGLESQGSLAVNPQITTSYTLTATGPAGEISQSVTVKLDLPPPPERWTAPSIPVQEQIATSLAVADDGSAYVGAFDGNFYKVGPSGQVAWVLEDVGLVMGKAAITGDRIIVGANTGGSGHLESEGRVYALNSEKTILWSFDTAGAVVASPILSADKRTTYITTYSGHIYALDTQSGAQLWHFQLPGEQTIAARPALSGQSLIVHTEEKKVFALDANVQPAGERLLWDRNLE</sequence>
<feature type="domain" description="Pyrrolo-quinoline quinone repeat" evidence="7">
    <location>
        <begin position="923"/>
        <end position="1014"/>
    </location>
</feature>
<dbReference type="InterPro" id="IPR018391">
    <property type="entry name" value="PQQ_b-propeller_rpt"/>
</dbReference>
<feature type="region of interest" description="Disordered" evidence="5">
    <location>
        <begin position="714"/>
        <end position="754"/>
    </location>
</feature>
<evidence type="ECO:0000256" key="3">
    <source>
        <dbReference type="ARBA" id="ARBA00022729"/>
    </source>
</evidence>